<dbReference type="InterPro" id="IPR001633">
    <property type="entry name" value="EAL_dom"/>
</dbReference>
<dbReference type="PANTHER" id="PTHR33121">
    <property type="entry name" value="CYCLIC DI-GMP PHOSPHODIESTERASE PDEF"/>
    <property type="match status" value="1"/>
</dbReference>
<dbReference type="EMBL" id="CP001350">
    <property type="protein sequence ID" value="ACL62635.1"/>
    <property type="molecule type" value="Genomic_DNA"/>
</dbReference>
<reference evidence="3" key="1">
    <citation type="submission" date="2009-01" db="EMBL/GenBank/DDBJ databases">
        <title>Complete sequence of plasmid 1 of Methylobacterium nodulans ORS 2060.</title>
        <authorList>
            <consortium name="US DOE Joint Genome Institute"/>
            <person name="Lucas S."/>
            <person name="Copeland A."/>
            <person name="Lapidus A."/>
            <person name="Glavina del Rio T."/>
            <person name="Dalin E."/>
            <person name="Tice H."/>
            <person name="Bruce D."/>
            <person name="Goodwin L."/>
            <person name="Pitluck S."/>
            <person name="Sims D."/>
            <person name="Brettin T."/>
            <person name="Detter J.C."/>
            <person name="Han C."/>
            <person name="Larimer F."/>
            <person name="Land M."/>
            <person name="Hauser L."/>
            <person name="Kyrpides N."/>
            <person name="Ivanova N."/>
            <person name="Marx C.J."/>
            <person name="Richardson P."/>
        </authorList>
    </citation>
    <scope>NUCLEOTIDE SEQUENCE [LARGE SCALE GENOMIC DNA]</scope>
    <source>
        <strain evidence="3">LMG 21967 / CNCM I-2342 / ORS 2060</strain>
        <plasmid evidence="3">Plasmid pMNOD01</plasmid>
    </source>
</reference>
<dbReference type="SUPFAM" id="SSF141868">
    <property type="entry name" value="EAL domain-like"/>
    <property type="match status" value="1"/>
</dbReference>
<dbReference type="Gene3D" id="3.20.20.450">
    <property type="entry name" value="EAL domain"/>
    <property type="match status" value="1"/>
</dbReference>
<evidence type="ECO:0000313" key="2">
    <source>
        <dbReference type="EMBL" id="ACL62635.1"/>
    </source>
</evidence>
<evidence type="ECO:0000313" key="3">
    <source>
        <dbReference type="Proteomes" id="UP000008207"/>
    </source>
</evidence>
<organism evidence="2 3">
    <name type="scientific">Methylobacterium nodulans (strain LMG 21967 / CNCM I-2342 / ORS 2060)</name>
    <dbReference type="NCBI Taxonomy" id="460265"/>
    <lineage>
        <taxon>Bacteria</taxon>
        <taxon>Pseudomonadati</taxon>
        <taxon>Pseudomonadota</taxon>
        <taxon>Alphaproteobacteria</taxon>
        <taxon>Hyphomicrobiales</taxon>
        <taxon>Methylobacteriaceae</taxon>
        <taxon>Methylobacterium</taxon>
    </lineage>
</organism>
<evidence type="ECO:0000259" key="1">
    <source>
        <dbReference type="PROSITE" id="PS50883"/>
    </source>
</evidence>
<dbReference type="CDD" id="cd01948">
    <property type="entry name" value="EAL"/>
    <property type="match status" value="1"/>
</dbReference>
<dbReference type="AlphaFoldDB" id="B8IW45"/>
<dbReference type="InterPro" id="IPR035919">
    <property type="entry name" value="EAL_sf"/>
</dbReference>
<dbReference type="PROSITE" id="PS50883">
    <property type="entry name" value="EAL"/>
    <property type="match status" value="1"/>
</dbReference>
<geneLocation type="plasmid" evidence="2 3">
    <name>pMNOD01</name>
</geneLocation>
<dbReference type="HOGENOM" id="CLU_846802_0_0_5"/>
<dbReference type="KEGG" id="mno:Mnod_8541"/>
<dbReference type="PANTHER" id="PTHR33121:SF79">
    <property type="entry name" value="CYCLIC DI-GMP PHOSPHODIESTERASE PDED-RELATED"/>
    <property type="match status" value="1"/>
</dbReference>
<name>B8IW45_METNO</name>
<gene>
    <name evidence="2" type="ordered locus">Mnod_8541</name>
</gene>
<dbReference type="GO" id="GO:0071111">
    <property type="term" value="F:cyclic-guanylate-specific phosphodiesterase activity"/>
    <property type="evidence" value="ECO:0007669"/>
    <property type="project" value="InterPro"/>
</dbReference>
<dbReference type="RefSeq" id="WP_015934173.1">
    <property type="nucleotide sequence ID" value="NC_011892.1"/>
</dbReference>
<dbReference type="Proteomes" id="UP000008207">
    <property type="component" value="Plasmid pMNOD01"/>
</dbReference>
<keyword evidence="3" id="KW-1185">Reference proteome</keyword>
<dbReference type="SMART" id="SM00052">
    <property type="entry name" value="EAL"/>
    <property type="match status" value="1"/>
</dbReference>
<proteinExistence type="predicted"/>
<feature type="domain" description="EAL" evidence="1">
    <location>
        <begin position="9"/>
        <end position="263"/>
    </location>
</feature>
<keyword evidence="2" id="KW-0614">Plasmid</keyword>
<dbReference type="Pfam" id="PF00563">
    <property type="entry name" value="EAL"/>
    <property type="match status" value="1"/>
</dbReference>
<accession>B8IW45</accession>
<dbReference type="InterPro" id="IPR050706">
    <property type="entry name" value="Cyclic-di-GMP_PDE-like"/>
</dbReference>
<dbReference type="OrthoDB" id="9814202at2"/>
<protein>
    <submittedName>
        <fullName evidence="2">Diguanylate phosphodiesterase</fullName>
    </submittedName>
</protein>
<sequence length="328" mass="34527">MSAPILGNVVGNAGGGPDAGSAAIRLGFAAEPIVDLAVCGAPPLYSECLVRMMVAESVLLRGAEIVEDIEAAGSIGLLDAAVVDLVLDALAEESHVILGCNISPRTLADADAWAWVMRRIEVRSWLASRLVLEITESCLLNELDGVAERLGQAKRLGCRLAIDDFGAGFATSVYLQGVDVAWDIVKIDRLCFADLRNTPSGRVDLCSLFSLARAFAPLVVVEGIETREHFDAARAAGAQYGQGWMFEGPVRHRWATSGDDIGEHLAAAMMAHGAIVRPSGPAPTIVAPATPRRGDPPEPGGTYLLSRVDRIGDRVRALVGRAKAGGVS</sequence>